<evidence type="ECO:0000256" key="1">
    <source>
        <dbReference type="SAM" id="MobiDB-lite"/>
    </source>
</evidence>
<feature type="region of interest" description="Disordered" evidence="1">
    <location>
        <begin position="1"/>
        <end position="58"/>
    </location>
</feature>
<dbReference type="ExpressionAtlas" id="A0A6Q8PHQ3">
    <property type="expression patterns" value="baseline and differential"/>
</dbReference>
<gene>
    <name evidence="2" type="primary">MECP2</name>
</gene>
<dbReference type="OrthoDB" id="10072024at2759"/>
<dbReference type="EMBL" id="U52112">
    <property type="status" value="NOT_ANNOTATED_CDS"/>
    <property type="molecule type" value="Genomic_DNA"/>
</dbReference>
<name>A0A6Q8PHQ3_HUMAN</name>
<accession>A0A6Q8PHQ3</accession>
<dbReference type="HGNC" id="HGNC:6990">
    <property type="gene designation" value="MECP2"/>
</dbReference>
<evidence type="ECO:0000313" key="2">
    <source>
        <dbReference type="Ensembl" id="ENSP00000502832.1"/>
    </source>
</evidence>
<reference evidence="2 3" key="2">
    <citation type="journal article" date="2004" name="Nature">
        <title>Finishing the euchromatic sequence of the human genome.</title>
        <authorList>
            <consortium name="International Human Genome Sequencing Consortium"/>
        </authorList>
    </citation>
    <scope>NUCLEOTIDE SEQUENCE [LARGE SCALE GENOMIC DNA]</scope>
</reference>
<dbReference type="OpenTargets" id="ENSG00000169057"/>
<evidence type="ECO:0000313" key="3">
    <source>
        <dbReference type="Proteomes" id="UP000005640"/>
    </source>
</evidence>
<dbReference type="Proteomes" id="UP000005640">
    <property type="component" value="Chromosome X"/>
</dbReference>
<keyword evidence="3" id="KW-1185">Reference proteome</keyword>
<proteinExistence type="predicted"/>
<dbReference type="Ensembl" id="ENST00000674996.2">
    <property type="protein sequence ID" value="ENSP00000502832.1"/>
    <property type="gene ID" value="ENSG00000169057.26"/>
</dbReference>
<dbReference type="Bgee" id="ENSG00000169057">
    <property type="expression patterns" value="Expressed in paraflocculus and 186 other cell types or tissues"/>
</dbReference>
<reference evidence="2 3" key="3">
    <citation type="journal article" date="2005" name="Nature">
        <title>The DNA sequence of the human X chromosome.</title>
        <authorList>
            <person name="Ross M.T."/>
            <person name="Grafham D.V."/>
            <person name="Coffey A.J."/>
            <person name="Scherer S."/>
            <person name="McLay K."/>
            <person name="Muzny D."/>
            <person name="Platzer M."/>
            <person name="Howell G.R."/>
            <person name="Burrows C."/>
            <person name="Bird C.P."/>
            <person name="Frankish A."/>
            <person name="Lovell F.L."/>
            <person name="Howe K.L."/>
            <person name="Ashurst J.L."/>
            <person name="Fulton R.S."/>
            <person name="Sudbrak R."/>
            <person name="Wen G."/>
            <person name="Jones M.C."/>
            <person name="Hurles M.E."/>
            <person name="Andrews T.D."/>
            <person name="Scott C.E."/>
            <person name="Searle S."/>
            <person name="Ramser J."/>
            <person name="Whittaker A."/>
            <person name="Deadman R."/>
            <person name="Carter N.P."/>
            <person name="Hunt S.E."/>
            <person name="Chen R."/>
            <person name="Cree A."/>
            <person name="Gunaratne P."/>
            <person name="Havlak P."/>
            <person name="Hodgson A."/>
            <person name="Metzker M.L."/>
            <person name="Richards S."/>
            <person name="Scott G."/>
            <person name="Steffen D."/>
            <person name="Sodergren E."/>
            <person name="Wheeler D.A."/>
            <person name="Worley K.C."/>
            <person name="Ainscough R."/>
            <person name="Ambrose K.D."/>
            <person name="Ansari-Lari M.A."/>
            <person name="Aradhya S."/>
            <person name="Ashwell R.I."/>
            <person name="Babbage A.K."/>
            <person name="Bagguley C.L."/>
            <person name="Ballabio A."/>
            <person name="Banerjee R."/>
            <person name="Barker G.E."/>
            <person name="Barlow K.F."/>
            <person name="Barrett I.P."/>
            <person name="Bates K.N."/>
            <person name="Beare D.M."/>
            <person name="Beasley H."/>
            <person name="Beasley O."/>
            <person name="Beck A."/>
            <person name="Bethel G."/>
            <person name="Blechschmidt K."/>
            <person name="Brady N."/>
            <person name="Bray-Allen S."/>
            <person name="Bridgeman A.M."/>
            <person name="Brown A.J."/>
            <person name="Brown M.J."/>
            <person name="Bonnin D."/>
            <person name="Bruford E.A."/>
            <person name="Buhay C."/>
            <person name="Burch P."/>
            <person name="Burford D."/>
            <person name="Burgess J."/>
            <person name="Burrill W."/>
            <person name="Burton J."/>
            <person name="Bye J.M."/>
            <person name="Carder C."/>
            <person name="Carrel L."/>
            <person name="Chako J."/>
            <person name="Chapman J.C."/>
            <person name="Chavez D."/>
            <person name="Chen E."/>
            <person name="Chen G."/>
            <person name="Chen Y."/>
            <person name="Chen Z."/>
            <person name="Chinault C."/>
            <person name="Ciccodicola A."/>
            <person name="Clark S.Y."/>
            <person name="Clarke G."/>
            <person name="Clee C.M."/>
            <person name="Clegg S."/>
            <person name="Clerc-Blankenburg K."/>
            <person name="Clifford K."/>
            <person name="Cobley V."/>
            <person name="Cole C.G."/>
            <person name="Conquer J.S."/>
            <person name="Corby N."/>
            <person name="Connor R.E."/>
            <person name="David R."/>
            <person name="Davies J."/>
            <person name="Davis C."/>
            <person name="Davis J."/>
            <person name="Delgado O."/>
            <person name="Deshazo D."/>
            <person name="Dhami P."/>
            <person name="Ding Y."/>
            <person name="Dinh H."/>
            <person name="Dodsworth S."/>
            <person name="Draper H."/>
            <person name="Dugan-Rocha S."/>
            <person name="Dunham A."/>
            <person name="Dunn M."/>
            <person name="Durbin K.J."/>
            <person name="Dutta I."/>
            <person name="Eades T."/>
            <person name="Ellwood M."/>
            <person name="Emery-Cohen A."/>
            <person name="Errington H."/>
            <person name="Evans K.L."/>
            <person name="Faulkner L."/>
            <person name="Francis F."/>
            <person name="Frankland J."/>
            <person name="Fraser A.E."/>
            <person name="Galgoczy P."/>
            <person name="Gilbert J."/>
            <person name="Gill R."/>
            <person name="Glockner G."/>
            <person name="Gregory S.G."/>
            <person name="Gribble S."/>
            <person name="Griffiths C."/>
            <person name="Grocock R."/>
            <person name="Gu Y."/>
            <person name="Gwilliam R."/>
            <person name="Hamilton C."/>
            <person name="Hart E.A."/>
            <person name="Hawes A."/>
            <person name="Heath P.D."/>
            <person name="Heitmann K."/>
            <person name="Hennig S."/>
            <person name="Hernandez J."/>
            <person name="Hinzmann B."/>
            <person name="Ho S."/>
            <person name="Hoffs M."/>
            <person name="Howden P.J."/>
            <person name="Huckle E.J."/>
            <person name="Hume J."/>
            <person name="Hunt P.J."/>
            <person name="Hunt A.R."/>
            <person name="Isherwood J."/>
            <person name="Jacob L."/>
            <person name="Johnson D."/>
            <person name="Jones S."/>
            <person name="de Jong P.J."/>
            <person name="Joseph S.S."/>
            <person name="Keenan S."/>
            <person name="Kelly S."/>
            <person name="Kershaw J.K."/>
            <person name="Khan Z."/>
            <person name="Kioschis P."/>
            <person name="Klages S."/>
            <person name="Knights A.J."/>
            <person name="Kosiura A."/>
            <person name="Kovar-Smith C."/>
            <person name="Laird G.K."/>
            <person name="Langford C."/>
            <person name="Lawlor S."/>
            <person name="Leversha M."/>
            <person name="Lewis L."/>
            <person name="Liu W."/>
            <person name="Lloyd C."/>
            <person name="Lloyd D.M."/>
            <person name="Loulseged H."/>
            <person name="Loveland J.E."/>
            <person name="Lovell J.D."/>
            <person name="Lozado R."/>
            <person name="Lu J."/>
            <person name="Lyne R."/>
            <person name="Ma J."/>
            <person name="Maheshwari M."/>
            <person name="Matthews L.H."/>
            <person name="McDowall J."/>
            <person name="McLaren S."/>
            <person name="McMurray A."/>
            <person name="Meidl P."/>
            <person name="Meitinger T."/>
            <person name="Milne S."/>
            <person name="Miner G."/>
            <person name="Mistry S.L."/>
            <person name="Morgan M."/>
            <person name="Morris S."/>
            <person name="Muller I."/>
            <person name="Mullikin J.C."/>
            <person name="Nguyen N."/>
            <person name="Nordsiek G."/>
            <person name="Nyakatura G."/>
            <person name="O'Dell C.N."/>
            <person name="Okwuonu G."/>
            <person name="Palmer S."/>
            <person name="Pandian R."/>
            <person name="Parker D."/>
            <person name="Parrish J."/>
            <person name="Pasternak S."/>
            <person name="Patel D."/>
            <person name="Pearce A.V."/>
            <person name="Pearson D.M."/>
            <person name="Pelan S.E."/>
            <person name="Perez L."/>
            <person name="Porter K.M."/>
            <person name="Ramsey Y."/>
            <person name="Reichwald K."/>
            <person name="Rhodes S."/>
            <person name="Ridler K.A."/>
            <person name="Schlessinger D."/>
            <person name="Schueler M.G."/>
            <person name="Sehra H.K."/>
            <person name="Shaw-Smith C."/>
            <person name="Shen H."/>
            <person name="Sheridan E.M."/>
            <person name="Shownkeen R."/>
            <person name="Skuce C.D."/>
            <person name="Smith M.L."/>
            <person name="Sotheran E.C."/>
            <person name="Steingruber H.E."/>
            <person name="Steward C.A."/>
            <person name="Storey R."/>
            <person name="Swann R.M."/>
            <person name="Swarbreck D."/>
            <person name="Tabor P.E."/>
            <person name="Taudien S."/>
            <person name="Taylor T."/>
            <person name="Teague B."/>
            <person name="Thomas K."/>
            <person name="Thorpe A."/>
            <person name="Timms K."/>
            <person name="Tracey A."/>
            <person name="Trevanion S."/>
            <person name="Tromans A.C."/>
            <person name="d'Urso M."/>
            <person name="Verduzco D."/>
            <person name="Villasana D."/>
            <person name="Waldron L."/>
            <person name="Wall M."/>
            <person name="Wang Q."/>
            <person name="Warren J."/>
            <person name="Warry G.L."/>
            <person name="Wei X."/>
            <person name="West A."/>
            <person name="Whitehead S.L."/>
            <person name="Whiteley M.N."/>
            <person name="Wilkinson J.E."/>
            <person name="Willey D.L."/>
            <person name="Williams G."/>
            <person name="Williams L."/>
            <person name="Williamson A."/>
            <person name="Williamson H."/>
            <person name="Wilming L."/>
            <person name="Woodmansey R.L."/>
            <person name="Wray P.W."/>
            <person name="Yen J."/>
            <person name="Zhang J."/>
            <person name="Zhou J."/>
            <person name="Zoghbi H."/>
            <person name="Zorilla S."/>
            <person name="Buck D."/>
            <person name="Reinhardt R."/>
            <person name="Poustka A."/>
            <person name="Rosenthal A."/>
            <person name="Lehrach H."/>
            <person name="Meindl A."/>
            <person name="Minx P.J."/>
            <person name="Hillier L.W."/>
            <person name="Willard H.F."/>
            <person name="Wilson R.K."/>
            <person name="Waterston R.H."/>
            <person name="Rice C.M."/>
            <person name="Vaudin M."/>
            <person name="Coulson A."/>
            <person name="Nelson D.L."/>
            <person name="Weinstock G."/>
            <person name="Sulston J.E."/>
            <person name="Durbin R."/>
            <person name="Hubbard T."/>
            <person name="Gibbs R.A."/>
            <person name="Beck S."/>
            <person name="Rogers J."/>
            <person name="Bentley D.R."/>
        </authorList>
    </citation>
    <scope>NUCLEOTIDE SEQUENCE [LARGE SCALE GENOMIC DNA]</scope>
</reference>
<reference evidence="2" key="4">
    <citation type="submission" date="2025-08" db="UniProtKB">
        <authorList>
            <consortium name="Ensembl"/>
        </authorList>
    </citation>
    <scope>IDENTIFICATION</scope>
</reference>
<dbReference type="AlphaFoldDB" id="A0A6Q8PHQ3"/>
<dbReference type="EMBL" id="AC244097">
    <property type="status" value="NOT_ANNOTATED_CDS"/>
    <property type="molecule type" value="Genomic_DNA"/>
</dbReference>
<protein>
    <submittedName>
        <fullName evidence="2">Methyl-CpG binding protein 2</fullName>
    </submittedName>
</protein>
<organism evidence="2 3">
    <name type="scientific">Homo sapiens</name>
    <name type="common">Human</name>
    <dbReference type="NCBI Taxonomy" id="9606"/>
    <lineage>
        <taxon>Eukaryota</taxon>
        <taxon>Metazoa</taxon>
        <taxon>Chordata</taxon>
        <taxon>Craniata</taxon>
        <taxon>Vertebrata</taxon>
        <taxon>Euteleostomi</taxon>
        <taxon>Mammalia</taxon>
        <taxon>Eutheria</taxon>
        <taxon>Euarchontoglires</taxon>
        <taxon>Primates</taxon>
        <taxon>Haplorrhini</taxon>
        <taxon>Catarrhini</taxon>
        <taxon>Hominidae</taxon>
        <taxon>Homo</taxon>
    </lineage>
</organism>
<reference evidence="2" key="5">
    <citation type="submission" date="2025-09" db="UniProtKB">
        <authorList>
            <consortium name="Ensembl"/>
        </authorList>
    </citation>
    <scope>IDENTIFICATION</scope>
</reference>
<dbReference type="GeneTree" id="ENSGT00530000063687"/>
<dbReference type="EMBL" id="AF030876">
    <property type="status" value="NOT_ANNOTATED_CDS"/>
    <property type="molecule type" value="Genomic_DNA"/>
</dbReference>
<sequence>MVAGMLGLRTQEGEAAARGSLFVGGGQESKRSEQSHRSLLKPLLPPSHQHICCPRTPL</sequence>
<reference evidence="2 3" key="1">
    <citation type="journal article" date="2001" name="Nature">
        <title>Initial sequencing and analysis of the human genome.</title>
        <authorList>
            <consortium name="International Human Genome Sequencing Consortium"/>
            <person name="Lander E.S."/>
            <person name="Linton L.M."/>
            <person name="Birren B."/>
            <person name="Nusbaum C."/>
            <person name="Zody M.C."/>
            <person name="Baldwin J."/>
            <person name="Devon K."/>
            <person name="Dewar K."/>
            <person name="Doyle M."/>
            <person name="FitzHugh W."/>
            <person name="Funke R."/>
            <person name="Gage D."/>
            <person name="Harris K."/>
            <person name="Heaford A."/>
            <person name="Howland J."/>
            <person name="Kann L."/>
            <person name="Lehoczky J."/>
            <person name="LeVine R."/>
            <person name="McEwan P."/>
            <person name="McKernan K."/>
            <person name="Meldrim J."/>
            <person name="Mesirov J.P."/>
            <person name="Miranda C."/>
            <person name="Morris W."/>
            <person name="Naylor J."/>
            <person name="Raymond C."/>
            <person name="Rosetti M."/>
            <person name="Santos R."/>
            <person name="Sheridan A."/>
            <person name="Sougnez C."/>
            <person name="Stange-Thomann N."/>
            <person name="Stojanovic N."/>
            <person name="Subramanian A."/>
            <person name="Wyman D."/>
            <person name="Rogers J."/>
            <person name="Sulston J."/>
            <person name="Ainscough R."/>
            <person name="Beck S."/>
            <person name="Bentley D."/>
            <person name="Burton J."/>
            <person name="Clee C."/>
            <person name="Carter N."/>
            <person name="Coulson A."/>
            <person name="Deadman R."/>
            <person name="Deloukas P."/>
            <person name="Dunham A."/>
            <person name="Dunham I."/>
            <person name="Durbin R."/>
            <person name="French L."/>
            <person name="Grafham D."/>
            <person name="Gregory S."/>
            <person name="Hubbard T."/>
            <person name="Humphray S."/>
            <person name="Hunt A."/>
            <person name="Jones M."/>
            <person name="Lloyd C."/>
            <person name="McMurray A."/>
            <person name="Matthews L."/>
            <person name="Mercer S."/>
            <person name="Milne S."/>
            <person name="Mullikin J.C."/>
            <person name="Mungall A."/>
            <person name="Plumb R."/>
            <person name="Ross M."/>
            <person name="Shownkeen R."/>
            <person name="Sims S."/>
            <person name="Waterston R.H."/>
            <person name="Wilson R.K."/>
            <person name="Hillier L.W."/>
            <person name="McPherson J.D."/>
            <person name="Marra M.A."/>
            <person name="Mardis E.R."/>
            <person name="Fulton L.A."/>
            <person name="Chinwalla A.T."/>
            <person name="Pepin K.H."/>
            <person name="Gish W.R."/>
            <person name="Chissoe S.L."/>
            <person name="Wendl M.C."/>
            <person name="Delehaunty K.D."/>
            <person name="Miner T.L."/>
            <person name="Delehaunty A."/>
            <person name="Kramer J.B."/>
            <person name="Cook L.L."/>
            <person name="Fulton R.S."/>
            <person name="Johnson D.L."/>
            <person name="Minx P.J."/>
            <person name="Clifton S.W."/>
            <person name="Hawkins T."/>
            <person name="Branscomb E."/>
            <person name="Predki P."/>
            <person name="Richardson P."/>
            <person name="Wenning S."/>
            <person name="Slezak T."/>
            <person name="Doggett N."/>
            <person name="Cheng J.F."/>
            <person name="Olsen A."/>
            <person name="Lucas S."/>
            <person name="Elkin C."/>
            <person name="Uberbacher E."/>
            <person name="Frazier M."/>
            <person name="Gibbs R.A."/>
            <person name="Muzny D.M."/>
            <person name="Scherer S.E."/>
            <person name="Bouck J.B."/>
            <person name="Sodergren E.J."/>
            <person name="Worley K.C."/>
            <person name="Rives C.M."/>
            <person name="Gorrell J.H."/>
            <person name="Metzker M.L."/>
            <person name="Naylor S.L."/>
            <person name="Kucherlapati R.S."/>
            <person name="Nelson D.L."/>
            <person name="Weinstock G.M."/>
            <person name="Sakaki Y."/>
            <person name="Fujiyama A."/>
            <person name="Hattori M."/>
            <person name="Yada T."/>
            <person name="Toyoda A."/>
            <person name="Itoh T."/>
            <person name="Kawagoe C."/>
            <person name="Watanabe H."/>
            <person name="Totoki Y."/>
            <person name="Taylor T."/>
            <person name="Weissenbach J."/>
            <person name="Heilig R."/>
            <person name="Saurin W."/>
            <person name="Artiguenave F."/>
            <person name="Brottier P."/>
            <person name="Bruls T."/>
            <person name="Pelletier E."/>
            <person name="Robert C."/>
            <person name="Wincker P."/>
            <person name="Smith D.R."/>
            <person name="Doucette-Stamm L."/>
            <person name="Rubenfield M."/>
            <person name="Weinstock K."/>
            <person name="Lee H.M."/>
            <person name="Dubois J."/>
            <person name="Rosenthal A."/>
            <person name="Platzer M."/>
            <person name="Nyakatura G."/>
            <person name="Taudien S."/>
            <person name="Rump A."/>
            <person name="Yang H."/>
            <person name="Yu J."/>
            <person name="Wang J."/>
            <person name="Huang G."/>
            <person name="Gu J."/>
            <person name="Hood L."/>
            <person name="Rowen L."/>
            <person name="Madan A."/>
            <person name="Qin S."/>
            <person name="Davis R.W."/>
            <person name="Federspiel N.A."/>
            <person name="Abola A.P."/>
            <person name="Proctor M.J."/>
            <person name="Myers R.M."/>
            <person name="Schmutz J."/>
            <person name="Dickson M."/>
            <person name="Grimwood J."/>
            <person name="Cox D.R."/>
            <person name="Olson M.V."/>
            <person name="Kaul R."/>
            <person name="Raymond C."/>
            <person name="Shimizu N."/>
            <person name="Kawasaki K."/>
            <person name="Minoshima S."/>
            <person name="Evans G.A."/>
            <person name="Athanasiou M."/>
            <person name="Schultz R."/>
            <person name="Roe B.A."/>
            <person name="Chen F."/>
            <person name="Pan H."/>
            <person name="Ramser J."/>
            <person name="Lehrach H."/>
            <person name="Reinhardt R."/>
            <person name="McCombie W.R."/>
            <person name="de la Bastide M."/>
            <person name="Dedhia N."/>
            <person name="Blocker H."/>
            <person name="Hornischer K."/>
            <person name="Nordsiek G."/>
            <person name="Agarwala R."/>
            <person name="Aravind L."/>
            <person name="Bailey J.A."/>
            <person name="Bateman A."/>
            <person name="Batzoglou S."/>
            <person name="Birney E."/>
            <person name="Bork P."/>
            <person name="Brown D.G."/>
            <person name="Burge C.B."/>
            <person name="Cerutti L."/>
            <person name="Chen H.C."/>
            <person name="Church D."/>
            <person name="Clamp M."/>
            <person name="Copley R.R."/>
            <person name="Doerks T."/>
            <person name="Eddy S.R."/>
            <person name="Eichler E.E."/>
            <person name="Furey T.S."/>
            <person name="Galagan J."/>
            <person name="Gilbert J.G."/>
            <person name="Harmon C."/>
            <person name="Hayashizaki Y."/>
            <person name="Haussler D."/>
            <person name="Hermjakob H."/>
            <person name="Hokamp K."/>
            <person name="Jang W."/>
            <person name="Johnson L.S."/>
            <person name="Jones T.A."/>
            <person name="Kasif S."/>
            <person name="Kaspryzk A."/>
            <person name="Kennedy S."/>
            <person name="Kent W.J."/>
            <person name="Kitts P."/>
            <person name="Koonin E.V."/>
            <person name="Korf I."/>
            <person name="Kulp D."/>
            <person name="Lancet D."/>
            <person name="Lowe T.M."/>
            <person name="McLysaght A."/>
            <person name="Mikkelsen T."/>
            <person name="Moran J.V."/>
            <person name="Mulder N."/>
            <person name="Pollara V.J."/>
            <person name="Ponting C.P."/>
            <person name="Schuler G."/>
            <person name="Schultz J."/>
            <person name="Slater G."/>
            <person name="Smit A.F."/>
            <person name="Stupka E."/>
            <person name="Szustakowski J."/>
            <person name="Thierry-Mieg D."/>
            <person name="Thierry-Mieg J."/>
            <person name="Wagner L."/>
            <person name="Wallis J."/>
            <person name="Wheeler R."/>
            <person name="Williams A."/>
            <person name="Wolf Y.I."/>
            <person name="Wolfe K.H."/>
            <person name="Yang S.P."/>
            <person name="Yeh R.F."/>
            <person name="Collins F."/>
            <person name="Guyer M.S."/>
            <person name="Peterson J."/>
            <person name="Felsenfeld A."/>
            <person name="Wetterstrand K.A."/>
            <person name="Patrinos A."/>
            <person name="Morgan M.J."/>
            <person name="de Jong P."/>
            <person name="Catanese J.J."/>
            <person name="Osoegawa K."/>
            <person name="Shizuya H."/>
            <person name="Choi S."/>
            <person name="Chen Y.J."/>
        </authorList>
    </citation>
    <scope>NUCLEOTIDE SEQUENCE [LARGE SCALE GENOMIC DNA]</scope>
</reference>